<reference evidence="1" key="2">
    <citation type="submission" date="2020-09" db="EMBL/GenBank/DDBJ databases">
        <authorList>
            <person name="Sun Q."/>
            <person name="Ohkuma M."/>
        </authorList>
    </citation>
    <scope>NUCLEOTIDE SEQUENCE</scope>
    <source>
        <strain evidence="1">JCM 3131</strain>
    </source>
</reference>
<evidence type="ECO:0000313" key="1">
    <source>
        <dbReference type="EMBL" id="GGQ89543.1"/>
    </source>
</evidence>
<proteinExistence type="predicted"/>
<reference evidence="1" key="1">
    <citation type="journal article" date="2014" name="Int. J. Syst. Evol. Microbiol.">
        <title>Complete genome sequence of Corynebacterium casei LMG S-19264T (=DSM 44701T), isolated from a smear-ripened cheese.</title>
        <authorList>
            <consortium name="US DOE Joint Genome Institute (JGI-PGF)"/>
            <person name="Walter F."/>
            <person name="Albersmeier A."/>
            <person name="Kalinowski J."/>
            <person name="Ruckert C."/>
        </authorList>
    </citation>
    <scope>NUCLEOTIDE SEQUENCE</scope>
    <source>
        <strain evidence="1">JCM 3131</strain>
    </source>
</reference>
<gene>
    <name evidence="1" type="ORF">GCM10010145_68850</name>
</gene>
<accession>A0A918BSP0</accession>
<sequence length="118" mass="13148">MRVEVRLESGAGELRSLQGWLRSDPDVRRFAVVEARGSTPRPGEMGTALDVLQLVTDNGWSAASFVMALVAWRRTRPQRPRVEIRRGDTVVVLTDCSPEEIERAARALDAATDEDRDT</sequence>
<name>A0A918BSP0_9ACTN</name>
<dbReference type="RefSeq" id="WP_189220818.1">
    <property type="nucleotide sequence ID" value="NZ_BMQK01000032.1"/>
</dbReference>
<dbReference type="Pfam" id="PF19953">
    <property type="entry name" value="EACC1"/>
    <property type="match status" value="1"/>
</dbReference>
<evidence type="ECO:0000313" key="2">
    <source>
        <dbReference type="Proteomes" id="UP000620156"/>
    </source>
</evidence>
<comment type="caution">
    <text evidence="1">The sequence shown here is derived from an EMBL/GenBank/DDBJ whole genome shotgun (WGS) entry which is preliminary data.</text>
</comment>
<dbReference type="AlphaFoldDB" id="A0A918BSP0"/>
<organism evidence="1 2">
    <name type="scientific">Streptomyces ruber</name>
    <dbReference type="NCBI Taxonomy" id="83378"/>
    <lineage>
        <taxon>Bacteria</taxon>
        <taxon>Bacillati</taxon>
        <taxon>Actinomycetota</taxon>
        <taxon>Actinomycetes</taxon>
        <taxon>Kitasatosporales</taxon>
        <taxon>Streptomycetaceae</taxon>
        <taxon>Streptomyces</taxon>
    </lineage>
</organism>
<protein>
    <submittedName>
        <fullName evidence="1">Uncharacterized protein</fullName>
    </submittedName>
</protein>
<dbReference type="Proteomes" id="UP000620156">
    <property type="component" value="Unassembled WGS sequence"/>
</dbReference>
<dbReference type="EMBL" id="BMQK01000032">
    <property type="protein sequence ID" value="GGQ89543.1"/>
    <property type="molecule type" value="Genomic_DNA"/>
</dbReference>
<keyword evidence="2" id="KW-1185">Reference proteome</keyword>
<dbReference type="InterPro" id="IPR045428">
    <property type="entry name" value="EACC1"/>
</dbReference>